<evidence type="ECO:0000313" key="2">
    <source>
        <dbReference type="EMBL" id="VVD02656.1"/>
    </source>
</evidence>
<feature type="domain" description="Headcase middle" evidence="1">
    <location>
        <begin position="130"/>
        <end position="160"/>
    </location>
</feature>
<name>A0A5E4QYE4_9NEOP</name>
<dbReference type="InterPro" id="IPR031947">
    <property type="entry name" value="Headcase_mid"/>
</dbReference>
<protein>
    <recommendedName>
        <fullName evidence="1">Headcase middle domain-containing protein</fullName>
    </recommendedName>
</protein>
<dbReference type="Pfam" id="PF16002">
    <property type="entry name" value="Headcase"/>
    <property type="match status" value="1"/>
</dbReference>
<evidence type="ECO:0000313" key="3">
    <source>
        <dbReference type="Proteomes" id="UP000324832"/>
    </source>
</evidence>
<gene>
    <name evidence="2" type="ORF">LSINAPIS_LOCUS12823</name>
</gene>
<organism evidence="2 3">
    <name type="scientific">Leptidea sinapis</name>
    <dbReference type="NCBI Taxonomy" id="189913"/>
    <lineage>
        <taxon>Eukaryota</taxon>
        <taxon>Metazoa</taxon>
        <taxon>Ecdysozoa</taxon>
        <taxon>Arthropoda</taxon>
        <taxon>Hexapoda</taxon>
        <taxon>Insecta</taxon>
        <taxon>Pterygota</taxon>
        <taxon>Neoptera</taxon>
        <taxon>Endopterygota</taxon>
        <taxon>Lepidoptera</taxon>
        <taxon>Glossata</taxon>
        <taxon>Ditrysia</taxon>
        <taxon>Papilionoidea</taxon>
        <taxon>Pieridae</taxon>
        <taxon>Dismorphiinae</taxon>
        <taxon>Leptidea</taxon>
    </lineage>
</organism>
<evidence type="ECO:0000259" key="1">
    <source>
        <dbReference type="Pfam" id="PF16002"/>
    </source>
</evidence>
<dbReference type="AlphaFoldDB" id="A0A5E4QYE4"/>
<reference evidence="2 3" key="1">
    <citation type="submission" date="2017-07" db="EMBL/GenBank/DDBJ databases">
        <authorList>
            <person name="Talla V."/>
            <person name="Backstrom N."/>
        </authorList>
    </citation>
    <scope>NUCLEOTIDE SEQUENCE [LARGE SCALE GENOMIC DNA]</scope>
</reference>
<accession>A0A5E4QYE4</accession>
<keyword evidence="3" id="KW-1185">Reference proteome</keyword>
<proteinExistence type="predicted"/>
<dbReference type="Proteomes" id="UP000324832">
    <property type="component" value="Unassembled WGS sequence"/>
</dbReference>
<dbReference type="EMBL" id="FZQP02006221">
    <property type="protein sequence ID" value="VVD02656.1"/>
    <property type="molecule type" value="Genomic_DNA"/>
</dbReference>
<sequence>MKSALRMDEGKASVYKSAGIRSDSKSVAGRFKEIFCVELLMRVMPRYFNPILRLLCSRIDNFAGIITSALNLNLKALRVILVLSKARIACADVSSVPTELITLRAPRYSQHCYFYLLFKAKSPFCIPRAGAGANGIFSRRLDFSTFNLLPKYKVNSYQIKSLVTLKIFDIGVLLFIFTSLYNLQDYSPLYIFHGDNRRIKRGRHDKVMFLLLYKYPLQMRLEFLANPSLPENGSSPDSLSAPG</sequence>